<keyword evidence="10 20" id="KW-0285">Flavoprotein</keyword>
<evidence type="ECO:0000259" key="21">
    <source>
        <dbReference type="PROSITE" id="PS51387"/>
    </source>
</evidence>
<evidence type="ECO:0000256" key="3">
    <source>
        <dbReference type="ARBA" id="ARBA00004496"/>
    </source>
</evidence>
<evidence type="ECO:0000313" key="23">
    <source>
        <dbReference type="Proteomes" id="UP001321450"/>
    </source>
</evidence>
<gene>
    <name evidence="20" type="primary">murB</name>
    <name evidence="22" type="ORF">MIN45_P0385</name>
</gene>
<evidence type="ECO:0000256" key="11">
    <source>
        <dbReference type="ARBA" id="ARBA00022827"/>
    </source>
</evidence>
<dbReference type="NCBIfam" id="TIGR00179">
    <property type="entry name" value="murB"/>
    <property type="match status" value="1"/>
</dbReference>
<feature type="domain" description="FAD-binding PCMH-type" evidence="21">
    <location>
        <begin position="29"/>
        <end position="194"/>
    </location>
</feature>
<keyword evidence="8 20" id="KW-0963">Cytoplasm</keyword>
<feature type="active site" evidence="20">
    <location>
        <position position="174"/>
    </location>
</feature>
<dbReference type="GO" id="GO:0051301">
    <property type="term" value="P:cell division"/>
    <property type="evidence" value="ECO:0007669"/>
    <property type="project" value="UniProtKB-KW"/>
</dbReference>
<feature type="active site" description="Proton donor" evidence="20">
    <location>
        <position position="223"/>
    </location>
</feature>
<dbReference type="KEGG" id="meiy:MIN45_P0385"/>
<keyword evidence="14 20" id="KW-0573">Peptidoglycan synthesis</keyword>
<evidence type="ECO:0000256" key="5">
    <source>
        <dbReference type="ARBA" id="ARBA00010485"/>
    </source>
</evidence>
<dbReference type="AlphaFoldDB" id="A0AAU9BX46"/>
<comment type="similarity">
    <text evidence="5 20">Belongs to the MurB family.</text>
</comment>
<keyword evidence="11 20" id="KW-0274">FAD</keyword>
<dbReference type="Pfam" id="PF01565">
    <property type="entry name" value="FAD_binding_4"/>
    <property type="match status" value="1"/>
</dbReference>
<proteinExistence type="inferred from homology"/>
<dbReference type="EC" id="1.3.1.98" evidence="6 20"/>
<evidence type="ECO:0000256" key="18">
    <source>
        <dbReference type="ARBA" id="ARBA00031026"/>
    </source>
</evidence>
<evidence type="ECO:0000256" key="7">
    <source>
        <dbReference type="ARBA" id="ARBA00015188"/>
    </source>
</evidence>
<evidence type="ECO:0000256" key="16">
    <source>
        <dbReference type="ARBA" id="ARBA00023306"/>
    </source>
</evidence>
<dbReference type="PROSITE" id="PS51387">
    <property type="entry name" value="FAD_PCMH"/>
    <property type="match status" value="1"/>
</dbReference>
<dbReference type="SUPFAM" id="SSF56194">
    <property type="entry name" value="Uridine diphospho-N-Acetylenolpyruvylglucosamine reductase, MurB, C-terminal domain"/>
    <property type="match status" value="1"/>
</dbReference>
<evidence type="ECO:0000256" key="1">
    <source>
        <dbReference type="ARBA" id="ARBA00001974"/>
    </source>
</evidence>
<evidence type="ECO:0000313" key="22">
    <source>
        <dbReference type="EMBL" id="BCX88018.1"/>
    </source>
</evidence>
<comment type="pathway">
    <text evidence="4 20">Cell wall biogenesis; peptidoglycan biosynthesis.</text>
</comment>
<evidence type="ECO:0000256" key="20">
    <source>
        <dbReference type="HAMAP-Rule" id="MF_00037"/>
    </source>
</evidence>
<dbReference type="GO" id="GO:0005829">
    <property type="term" value="C:cytosol"/>
    <property type="evidence" value="ECO:0007669"/>
    <property type="project" value="TreeGrafter"/>
</dbReference>
<accession>A0AAU9BX46</accession>
<dbReference type="InterPro" id="IPR011601">
    <property type="entry name" value="MurB_C"/>
</dbReference>
<dbReference type="InterPro" id="IPR003170">
    <property type="entry name" value="MurB"/>
</dbReference>
<evidence type="ECO:0000256" key="13">
    <source>
        <dbReference type="ARBA" id="ARBA00022960"/>
    </source>
</evidence>
<sequence length="301" mass="32888">MNAVARAALAELRGTLEYRVPLAPFTTWRVGGPAECLFKPADRDDLIRFLRQLPPDEPLTWLGLGSNVLVRDGGVPGTVIVTAKRLGDMRLEADGRVYVEAGVPCAHVARFCSLHGLGGTEFLAGIPGTFGGALAMNAGAFGGETWVWVDEVETLDRRGRVHRRSPREYRVGYRQVEGPPGEWFLGAWLKLQRGDIGAGQHRIRELLARRNRTQPTRWPNCGSVFKNPPGDHAARLIEACGLKGRQIGGARISQQHANFIINTGTATAADIEHLIELARAEVEARFGILLELEVRIIGVAP</sequence>
<comment type="catalytic activity">
    <reaction evidence="19 20">
        <text>UDP-N-acetyl-alpha-D-muramate + NADP(+) = UDP-N-acetyl-3-O-(1-carboxyvinyl)-alpha-D-glucosamine + NADPH + H(+)</text>
        <dbReference type="Rhea" id="RHEA:12248"/>
        <dbReference type="ChEBI" id="CHEBI:15378"/>
        <dbReference type="ChEBI" id="CHEBI:57783"/>
        <dbReference type="ChEBI" id="CHEBI:58349"/>
        <dbReference type="ChEBI" id="CHEBI:68483"/>
        <dbReference type="ChEBI" id="CHEBI:70757"/>
        <dbReference type="EC" id="1.3.1.98"/>
    </reaction>
</comment>
<comment type="subcellular location">
    <subcellularLocation>
        <location evidence="3 20">Cytoplasm</location>
    </subcellularLocation>
</comment>
<evidence type="ECO:0000256" key="12">
    <source>
        <dbReference type="ARBA" id="ARBA00022857"/>
    </source>
</evidence>
<evidence type="ECO:0000256" key="8">
    <source>
        <dbReference type="ARBA" id="ARBA00022490"/>
    </source>
</evidence>
<evidence type="ECO:0000256" key="15">
    <source>
        <dbReference type="ARBA" id="ARBA00023002"/>
    </source>
</evidence>
<organism evidence="22 23">
    <name type="scientific">Methylomarinovum tepidoasis</name>
    <dbReference type="NCBI Taxonomy" id="2840183"/>
    <lineage>
        <taxon>Bacteria</taxon>
        <taxon>Pseudomonadati</taxon>
        <taxon>Pseudomonadota</taxon>
        <taxon>Gammaproteobacteria</taxon>
        <taxon>Methylococcales</taxon>
        <taxon>Methylothermaceae</taxon>
        <taxon>Methylomarinovum</taxon>
    </lineage>
</organism>
<keyword evidence="13 20" id="KW-0133">Cell shape</keyword>
<dbReference type="Proteomes" id="UP001321450">
    <property type="component" value="Chromosome"/>
</dbReference>
<dbReference type="NCBIfam" id="NF010480">
    <property type="entry name" value="PRK13905.1"/>
    <property type="match status" value="1"/>
</dbReference>
<dbReference type="SUPFAM" id="SSF56176">
    <property type="entry name" value="FAD-binding/transporter-associated domain-like"/>
    <property type="match status" value="1"/>
</dbReference>
<evidence type="ECO:0000256" key="2">
    <source>
        <dbReference type="ARBA" id="ARBA00003921"/>
    </source>
</evidence>
<dbReference type="GO" id="GO:0008762">
    <property type="term" value="F:UDP-N-acetylmuramate dehydrogenase activity"/>
    <property type="evidence" value="ECO:0007669"/>
    <property type="project" value="UniProtKB-UniRule"/>
</dbReference>
<comment type="function">
    <text evidence="2 20">Cell wall formation.</text>
</comment>
<evidence type="ECO:0000256" key="4">
    <source>
        <dbReference type="ARBA" id="ARBA00004752"/>
    </source>
</evidence>
<comment type="cofactor">
    <cofactor evidence="1 20">
        <name>FAD</name>
        <dbReference type="ChEBI" id="CHEBI:57692"/>
    </cofactor>
</comment>
<dbReference type="PANTHER" id="PTHR21071">
    <property type="entry name" value="UDP-N-ACETYLENOLPYRUVOYLGLUCOSAMINE REDUCTASE"/>
    <property type="match status" value="1"/>
</dbReference>
<dbReference type="EMBL" id="AP024718">
    <property type="protein sequence ID" value="BCX88018.1"/>
    <property type="molecule type" value="Genomic_DNA"/>
</dbReference>
<dbReference type="Gene3D" id="3.30.465.10">
    <property type="match status" value="1"/>
</dbReference>
<dbReference type="Pfam" id="PF02873">
    <property type="entry name" value="MurB_C"/>
    <property type="match status" value="1"/>
</dbReference>
<keyword evidence="16 20" id="KW-0131">Cell cycle</keyword>
<dbReference type="GO" id="GO:0009252">
    <property type="term" value="P:peptidoglycan biosynthetic process"/>
    <property type="evidence" value="ECO:0007669"/>
    <property type="project" value="UniProtKB-UniRule"/>
</dbReference>
<dbReference type="RefSeq" id="WP_286293061.1">
    <property type="nucleotide sequence ID" value="NZ_AP024718.1"/>
</dbReference>
<dbReference type="GO" id="GO:0071949">
    <property type="term" value="F:FAD binding"/>
    <property type="evidence" value="ECO:0007669"/>
    <property type="project" value="InterPro"/>
</dbReference>
<dbReference type="HAMAP" id="MF_00037">
    <property type="entry name" value="MurB"/>
    <property type="match status" value="1"/>
</dbReference>
<dbReference type="GO" id="GO:0008360">
    <property type="term" value="P:regulation of cell shape"/>
    <property type="evidence" value="ECO:0007669"/>
    <property type="project" value="UniProtKB-KW"/>
</dbReference>
<dbReference type="InterPro" id="IPR036318">
    <property type="entry name" value="FAD-bd_PCMH-like_sf"/>
</dbReference>
<dbReference type="InterPro" id="IPR036635">
    <property type="entry name" value="MurB_C_sf"/>
</dbReference>
<evidence type="ECO:0000256" key="10">
    <source>
        <dbReference type="ARBA" id="ARBA00022630"/>
    </source>
</evidence>
<evidence type="ECO:0000256" key="14">
    <source>
        <dbReference type="ARBA" id="ARBA00022984"/>
    </source>
</evidence>
<dbReference type="Gene3D" id="3.30.43.10">
    <property type="entry name" value="Uridine Diphospho-n-acetylenolpyruvylglucosamine Reductase, domain 2"/>
    <property type="match status" value="1"/>
</dbReference>
<evidence type="ECO:0000256" key="6">
    <source>
        <dbReference type="ARBA" id="ARBA00012518"/>
    </source>
</evidence>
<dbReference type="Gene3D" id="3.90.78.10">
    <property type="entry name" value="UDP-N-acetylenolpyruvoylglucosamine reductase, C-terminal domain"/>
    <property type="match status" value="1"/>
</dbReference>
<name>A0AAU9BX46_9GAMM</name>
<evidence type="ECO:0000256" key="9">
    <source>
        <dbReference type="ARBA" id="ARBA00022618"/>
    </source>
</evidence>
<dbReference type="InterPro" id="IPR016167">
    <property type="entry name" value="FAD-bd_PCMH_sub1"/>
</dbReference>
<feature type="active site" evidence="20">
    <location>
        <position position="293"/>
    </location>
</feature>
<dbReference type="PANTHER" id="PTHR21071:SF4">
    <property type="entry name" value="UDP-N-ACETYLENOLPYRUVOYLGLUCOSAMINE REDUCTASE"/>
    <property type="match status" value="1"/>
</dbReference>
<keyword evidence="15 20" id="KW-0560">Oxidoreductase</keyword>
<evidence type="ECO:0000256" key="19">
    <source>
        <dbReference type="ARBA" id="ARBA00048914"/>
    </source>
</evidence>
<keyword evidence="9 20" id="KW-0132">Cell division</keyword>
<keyword evidence="17 20" id="KW-0961">Cell wall biogenesis/degradation</keyword>
<protein>
    <recommendedName>
        <fullName evidence="7 20">UDP-N-acetylenolpyruvoylglucosamine reductase</fullName>
        <ecNumber evidence="6 20">1.3.1.98</ecNumber>
    </recommendedName>
    <alternativeName>
        <fullName evidence="18 20">UDP-N-acetylmuramate dehydrogenase</fullName>
    </alternativeName>
</protein>
<dbReference type="InterPro" id="IPR016169">
    <property type="entry name" value="FAD-bd_PCMH_sub2"/>
</dbReference>
<dbReference type="InterPro" id="IPR016166">
    <property type="entry name" value="FAD-bd_PCMH"/>
</dbReference>
<dbReference type="GO" id="GO:0071555">
    <property type="term" value="P:cell wall organization"/>
    <property type="evidence" value="ECO:0007669"/>
    <property type="project" value="UniProtKB-KW"/>
</dbReference>
<keyword evidence="12 20" id="KW-0521">NADP</keyword>
<reference evidence="23" key="1">
    <citation type="journal article" date="2024" name="Int. J. Syst. Evol. Microbiol.">
        <title>Methylomarinovum tepidoasis sp. nov., a moderately thermophilic methanotroph of the family Methylothermaceae isolated from a deep-sea hydrothermal field.</title>
        <authorList>
            <person name="Hirayama H."/>
            <person name="Takaki Y."/>
            <person name="Abe M."/>
            <person name="Miyazaki M."/>
            <person name="Uematsu K."/>
            <person name="Matsui Y."/>
            <person name="Takai K."/>
        </authorList>
    </citation>
    <scope>NUCLEOTIDE SEQUENCE [LARGE SCALE GENOMIC DNA]</scope>
    <source>
        <strain evidence="23">IN45</strain>
    </source>
</reference>
<keyword evidence="23" id="KW-1185">Reference proteome</keyword>
<evidence type="ECO:0000256" key="17">
    <source>
        <dbReference type="ARBA" id="ARBA00023316"/>
    </source>
</evidence>
<dbReference type="InterPro" id="IPR006094">
    <property type="entry name" value="Oxid_FAD_bind_N"/>
</dbReference>